<organism evidence="1 2">
    <name type="scientific">Phlebia brevispora</name>
    <dbReference type="NCBI Taxonomy" id="194682"/>
    <lineage>
        <taxon>Eukaryota</taxon>
        <taxon>Fungi</taxon>
        <taxon>Dikarya</taxon>
        <taxon>Basidiomycota</taxon>
        <taxon>Agaricomycotina</taxon>
        <taxon>Agaricomycetes</taxon>
        <taxon>Polyporales</taxon>
        <taxon>Meruliaceae</taxon>
        <taxon>Phlebia</taxon>
    </lineage>
</organism>
<comment type="caution">
    <text evidence="1">The sequence shown here is derived from an EMBL/GenBank/DDBJ whole genome shotgun (WGS) entry which is preliminary data.</text>
</comment>
<dbReference type="EMBL" id="JANHOG010000702">
    <property type="protein sequence ID" value="KAJ3552126.1"/>
    <property type="molecule type" value="Genomic_DNA"/>
</dbReference>
<proteinExistence type="predicted"/>
<evidence type="ECO:0000313" key="2">
    <source>
        <dbReference type="Proteomes" id="UP001148662"/>
    </source>
</evidence>
<accession>A0ACC1T3B4</accession>
<keyword evidence="2" id="KW-1185">Reference proteome</keyword>
<gene>
    <name evidence="1" type="ORF">NM688_g4316</name>
</gene>
<name>A0ACC1T3B4_9APHY</name>
<dbReference type="Proteomes" id="UP001148662">
    <property type="component" value="Unassembled WGS sequence"/>
</dbReference>
<reference evidence="1" key="1">
    <citation type="submission" date="2022-07" db="EMBL/GenBank/DDBJ databases">
        <title>Genome Sequence of Phlebia brevispora.</title>
        <authorList>
            <person name="Buettner E."/>
        </authorList>
    </citation>
    <scope>NUCLEOTIDE SEQUENCE</scope>
    <source>
        <strain evidence="1">MPL23</strain>
    </source>
</reference>
<protein>
    <submittedName>
        <fullName evidence="1">Uncharacterized protein</fullName>
    </submittedName>
</protein>
<evidence type="ECO:0000313" key="1">
    <source>
        <dbReference type="EMBL" id="KAJ3552126.1"/>
    </source>
</evidence>
<sequence length="289" mass="32851">MASWSLSQLYIQNYLIIASITVVYYDYFITLDDERRCIWTRWKAASSWMFFVNRYFTFFSTITWVGSFLPWHSVEGFVYHSWRGRLTRSRIYWVMLRCNAYSMYRQIITGVIEFIVIVNMFLRVFALYGKDKRILALGIGVFLVMVALGILGFSGDNAPTIVLSAGCHVVISAGAKFATAWAAMLASDVLIFALTVAKTYNTMHGLRRYNSGNLSALMLRDGAMYYVTLTCLNLTNLLTFFLLPNALKGSLASLVGNISSVLLSRMMLNLQKSVDKRIPQYTNLFSGDE</sequence>